<organism evidence="9 10">
    <name type="scientific">Arthrobacter rhombi</name>
    <dbReference type="NCBI Taxonomy" id="71253"/>
    <lineage>
        <taxon>Bacteria</taxon>
        <taxon>Bacillati</taxon>
        <taxon>Actinomycetota</taxon>
        <taxon>Actinomycetes</taxon>
        <taxon>Micrococcales</taxon>
        <taxon>Micrococcaceae</taxon>
        <taxon>Arthrobacter</taxon>
    </lineage>
</organism>
<dbReference type="GO" id="GO:0006829">
    <property type="term" value="P:zinc ion transport"/>
    <property type="evidence" value="ECO:0007669"/>
    <property type="project" value="InterPro"/>
</dbReference>
<keyword evidence="7" id="KW-0732">Signal</keyword>
<keyword evidence="5 6" id="KW-0472">Membrane</keyword>
<gene>
    <name evidence="9" type="ORF">FM101_01070</name>
</gene>
<evidence type="ECO:0000313" key="10">
    <source>
        <dbReference type="Proteomes" id="UP000195913"/>
    </source>
</evidence>
<dbReference type="EMBL" id="FUHW01000006">
    <property type="protein sequence ID" value="SJM47865.1"/>
    <property type="molecule type" value="Genomic_DNA"/>
</dbReference>
<evidence type="ECO:0000259" key="8">
    <source>
        <dbReference type="Pfam" id="PF01545"/>
    </source>
</evidence>
<keyword evidence="3 6" id="KW-0812">Transmembrane</keyword>
<dbReference type="RefSeq" id="WP_086994195.1">
    <property type="nucleotide sequence ID" value="NZ_FUHW01000006.1"/>
</dbReference>
<dbReference type="InterPro" id="IPR058533">
    <property type="entry name" value="Cation_efflux_TM"/>
</dbReference>
<dbReference type="Gene3D" id="1.20.1510.10">
    <property type="entry name" value="Cation efflux protein transmembrane domain"/>
    <property type="match status" value="1"/>
</dbReference>
<evidence type="ECO:0000256" key="7">
    <source>
        <dbReference type="SAM" id="SignalP"/>
    </source>
</evidence>
<evidence type="ECO:0000256" key="5">
    <source>
        <dbReference type="ARBA" id="ARBA00023136"/>
    </source>
</evidence>
<keyword evidence="2" id="KW-0813">Transport</keyword>
<feature type="transmembrane region" description="Helical" evidence="6">
    <location>
        <begin position="106"/>
        <end position="128"/>
    </location>
</feature>
<feature type="domain" description="Cation efflux protein transmembrane" evidence="8">
    <location>
        <begin position="3"/>
        <end position="205"/>
    </location>
</feature>
<feature type="signal peptide" evidence="7">
    <location>
        <begin position="1"/>
        <end position="33"/>
    </location>
</feature>
<name>A0A1R4EWA0_9MICC</name>
<sequence length="302" mass="32300">MTVVIAFIANILVAIAKSVAALLTGSASMVAEAAHSWADAGNEIFLLIADRRSARPKDSRHPLGFGREAYVWSMFAAVGIFTAGAVFSIMHGLQELNNPAPVESPGIAFTVLGLAFLIEGSSFTQAVVQARRKARAQGTSTLDLVLRTSNTTLRAVVAEDFAALVGLVAAGAGIYLHQITGDARWDAAGSMVIGVLLGVVALVLIDRNRLFLIGASSTPEIRAQVGLALQGHEEIERVTYLHLEYIGPDRLFLVAEVDLVGNDPEEDVARQMRRLERELEAHEVIETAVLSLSVSDEASLEF</sequence>
<dbReference type="NCBIfam" id="TIGR01297">
    <property type="entry name" value="CDF"/>
    <property type="match status" value="1"/>
</dbReference>
<dbReference type="AlphaFoldDB" id="A0A1R4EWA0"/>
<evidence type="ECO:0000313" key="9">
    <source>
        <dbReference type="EMBL" id="SJM47865.1"/>
    </source>
</evidence>
<dbReference type="Proteomes" id="UP000195913">
    <property type="component" value="Unassembled WGS sequence"/>
</dbReference>
<dbReference type="Pfam" id="PF01545">
    <property type="entry name" value="Cation_efflux"/>
    <property type="match status" value="1"/>
</dbReference>
<evidence type="ECO:0000256" key="3">
    <source>
        <dbReference type="ARBA" id="ARBA00022692"/>
    </source>
</evidence>
<keyword evidence="4 6" id="KW-1133">Transmembrane helix</keyword>
<feature type="transmembrane region" description="Helical" evidence="6">
    <location>
        <begin position="187"/>
        <end position="205"/>
    </location>
</feature>
<evidence type="ECO:0000256" key="2">
    <source>
        <dbReference type="ARBA" id="ARBA00022448"/>
    </source>
</evidence>
<feature type="chain" id="PRO_5013249674" evidence="7">
    <location>
        <begin position="34"/>
        <end position="302"/>
    </location>
</feature>
<keyword evidence="10" id="KW-1185">Reference proteome</keyword>
<dbReference type="GO" id="GO:0008324">
    <property type="term" value="F:monoatomic cation transmembrane transporter activity"/>
    <property type="evidence" value="ECO:0007669"/>
    <property type="project" value="InterPro"/>
</dbReference>
<evidence type="ECO:0000256" key="6">
    <source>
        <dbReference type="SAM" id="Phobius"/>
    </source>
</evidence>
<dbReference type="PANTHER" id="PTHR13414">
    <property type="entry name" value="HUEL-CATION TRANSPORTER"/>
    <property type="match status" value="1"/>
</dbReference>
<proteinExistence type="predicted"/>
<comment type="subcellular location">
    <subcellularLocation>
        <location evidence="1">Membrane</location>
        <topology evidence="1">Multi-pass membrane protein</topology>
    </subcellularLocation>
</comment>
<evidence type="ECO:0000256" key="4">
    <source>
        <dbReference type="ARBA" id="ARBA00022989"/>
    </source>
</evidence>
<dbReference type="SUPFAM" id="SSF161111">
    <property type="entry name" value="Cation efflux protein transmembrane domain-like"/>
    <property type="match status" value="1"/>
</dbReference>
<accession>A0A1R4EWA0</accession>
<dbReference type="PANTHER" id="PTHR13414:SF9">
    <property type="entry name" value="PROTON-COUPLED ZINC ANTIPORTER SLC30A9, MITOCHONDRIAL"/>
    <property type="match status" value="1"/>
</dbReference>
<feature type="transmembrane region" description="Helical" evidence="6">
    <location>
        <begin position="70"/>
        <end position="94"/>
    </location>
</feature>
<dbReference type="GO" id="GO:0016020">
    <property type="term" value="C:membrane"/>
    <property type="evidence" value="ECO:0007669"/>
    <property type="project" value="UniProtKB-SubCell"/>
</dbReference>
<dbReference type="InterPro" id="IPR027469">
    <property type="entry name" value="Cation_efflux_TMD_sf"/>
</dbReference>
<dbReference type="InterPro" id="IPR040177">
    <property type="entry name" value="SLC30A9"/>
</dbReference>
<reference evidence="9 10" key="1">
    <citation type="submission" date="2017-02" db="EMBL/GenBank/DDBJ databases">
        <authorList>
            <person name="Peterson S.W."/>
        </authorList>
    </citation>
    <scope>NUCLEOTIDE SEQUENCE [LARGE SCALE GENOMIC DNA]</scope>
    <source>
        <strain evidence="9 10">B Ar 00.02</strain>
    </source>
</reference>
<protein>
    <submittedName>
        <fullName evidence="9">Putative membrane transport protein</fullName>
    </submittedName>
</protein>
<evidence type="ECO:0000256" key="1">
    <source>
        <dbReference type="ARBA" id="ARBA00004141"/>
    </source>
</evidence>
<feature type="transmembrane region" description="Helical" evidence="6">
    <location>
        <begin position="156"/>
        <end position="175"/>
    </location>
</feature>
<dbReference type="InterPro" id="IPR002524">
    <property type="entry name" value="Cation_efflux"/>
</dbReference>